<feature type="disulfide bond" evidence="2">
    <location>
        <begin position="498"/>
        <end position="516"/>
    </location>
</feature>
<feature type="disulfide bond" evidence="2">
    <location>
        <begin position="423"/>
        <end position="438"/>
    </location>
</feature>
<keyword evidence="1 2" id="KW-1015">Disulfide bond</keyword>
<dbReference type="Gene3D" id="4.10.400.10">
    <property type="entry name" value="Low-density Lipoprotein Receptor"/>
    <property type="match status" value="4"/>
</dbReference>
<feature type="chain" id="PRO_5044841740" description="EB domain-containing protein" evidence="4">
    <location>
        <begin position="29"/>
        <end position="545"/>
    </location>
</feature>
<dbReference type="CDD" id="cd00112">
    <property type="entry name" value="LDLa"/>
    <property type="match status" value="4"/>
</dbReference>
<sequence length="545" mass="59708">MSSRVQTVPRPVLLLVILFLSSSSLSSGQEQPDQPQPPEDYVVAPPALRIGDECQRNRDCDAAVPRSRCELGYCACQAYFAPFNGTRCLESKLLGKDCLVDEQCTLRVGNSTCRENECRCLHGYLEYHGHTCLPPAKLGQICYSNKHCQLWDSDTHCDFLLPDLFGRCQCTAPMRQDGDVCRPDELVRPAAPITSQPARNANDNEVDFDDKRSYNLTPQSDDDDAGAQLSWLRNATMLLSTVAPTQLMPMNLVTRPSVRAELQPNELPVDDSIVVEAENTELAQSMPTSIAVGPQQSAIKTDRHDEAGALNLSPVSLGQACFLDLECKLADPNSRCHDGACDCALRASNGTWCSARRTGCAPGTFQCRATGQCISWYFVCDGKQHCSDGSDEECQLGRGRSKCPEQAFKCHSSGRCVSRAALCDGVKDCPNNEDEQACGDRRRCPEGAFRCNNGQCLPAYEFCNAVVSCRDGSDEPRAACRTRNRSRLSASRFCPFRCANGRCRSDAITCSGKDGCGDNSDEMHCNVCKCPPLLHDLEFRRAAAA</sequence>
<dbReference type="AlphaFoldDB" id="A0ABD2XNA9"/>
<name>A0ABD2XNA9_9HYME</name>
<evidence type="ECO:0000313" key="6">
    <source>
        <dbReference type="EMBL" id="KAL3406226.1"/>
    </source>
</evidence>
<evidence type="ECO:0000259" key="5">
    <source>
        <dbReference type="Pfam" id="PF01683"/>
    </source>
</evidence>
<feature type="disulfide bond" evidence="2">
    <location>
        <begin position="444"/>
        <end position="456"/>
    </location>
</feature>
<dbReference type="Proteomes" id="UP001627154">
    <property type="component" value="Unassembled WGS sequence"/>
</dbReference>
<dbReference type="InterPro" id="IPR023415">
    <property type="entry name" value="LDLR_class-A_CS"/>
</dbReference>
<keyword evidence="4" id="KW-0732">Signal</keyword>
<dbReference type="Pfam" id="PF00057">
    <property type="entry name" value="Ldl_recept_a"/>
    <property type="match status" value="3"/>
</dbReference>
<feature type="compositionally biased region" description="Polar residues" evidence="3">
    <location>
        <begin position="193"/>
        <end position="203"/>
    </location>
</feature>
<dbReference type="InterPro" id="IPR002172">
    <property type="entry name" value="LDrepeatLR_classA_rpt"/>
</dbReference>
<dbReference type="PRINTS" id="PR00261">
    <property type="entry name" value="LDLRECEPTOR"/>
</dbReference>
<organism evidence="6 7">
    <name type="scientific">Trichogramma kaykai</name>
    <dbReference type="NCBI Taxonomy" id="54128"/>
    <lineage>
        <taxon>Eukaryota</taxon>
        <taxon>Metazoa</taxon>
        <taxon>Ecdysozoa</taxon>
        <taxon>Arthropoda</taxon>
        <taxon>Hexapoda</taxon>
        <taxon>Insecta</taxon>
        <taxon>Pterygota</taxon>
        <taxon>Neoptera</taxon>
        <taxon>Endopterygota</taxon>
        <taxon>Hymenoptera</taxon>
        <taxon>Apocrita</taxon>
        <taxon>Proctotrupomorpha</taxon>
        <taxon>Chalcidoidea</taxon>
        <taxon>Trichogrammatidae</taxon>
        <taxon>Trichogramma</taxon>
    </lineage>
</organism>
<dbReference type="PANTHER" id="PTHR39069">
    <property type="entry name" value="ECDYSONE-INDUCIBLE GENE E1, ISOFORM A"/>
    <property type="match status" value="1"/>
</dbReference>
<comment type="caution">
    <text evidence="6">The sequence shown here is derived from an EMBL/GenBank/DDBJ whole genome shotgun (WGS) entry which is preliminary data.</text>
</comment>
<keyword evidence="7" id="KW-1185">Reference proteome</keyword>
<evidence type="ECO:0000313" key="7">
    <source>
        <dbReference type="Proteomes" id="UP001627154"/>
    </source>
</evidence>
<dbReference type="SMART" id="SM00192">
    <property type="entry name" value="LDLa"/>
    <property type="match status" value="4"/>
</dbReference>
<dbReference type="EMBL" id="JBJJXI010000019">
    <property type="protein sequence ID" value="KAL3406226.1"/>
    <property type="molecule type" value="Genomic_DNA"/>
</dbReference>
<gene>
    <name evidence="6" type="ORF">TKK_001592</name>
</gene>
<feature type="domain" description="EB" evidence="5">
    <location>
        <begin position="86"/>
        <end position="132"/>
    </location>
</feature>
<evidence type="ECO:0000256" key="1">
    <source>
        <dbReference type="ARBA" id="ARBA00023157"/>
    </source>
</evidence>
<proteinExistence type="predicted"/>
<feature type="disulfide bond" evidence="2">
    <location>
        <begin position="451"/>
        <end position="469"/>
    </location>
</feature>
<evidence type="ECO:0000256" key="3">
    <source>
        <dbReference type="SAM" id="MobiDB-lite"/>
    </source>
</evidence>
<feature type="signal peptide" evidence="4">
    <location>
        <begin position="1"/>
        <end position="28"/>
    </location>
</feature>
<feature type="disulfide bond" evidence="2">
    <location>
        <begin position="510"/>
        <end position="525"/>
    </location>
</feature>
<reference evidence="6 7" key="1">
    <citation type="journal article" date="2024" name="bioRxiv">
        <title>A reference genome for Trichogramma kaykai: A tiny desert-dwelling parasitoid wasp with competing sex-ratio distorters.</title>
        <authorList>
            <person name="Culotta J."/>
            <person name="Lindsey A.R."/>
        </authorList>
    </citation>
    <scope>NUCLEOTIDE SEQUENCE [LARGE SCALE GENOMIC DNA]</scope>
    <source>
        <strain evidence="6 7">KSX58</strain>
    </source>
</reference>
<dbReference type="Pfam" id="PF01683">
    <property type="entry name" value="EB"/>
    <property type="match status" value="1"/>
</dbReference>
<dbReference type="PROSITE" id="PS50068">
    <property type="entry name" value="LDLRA_2"/>
    <property type="match status" value="4"/>
</dbReference>
<dbReference type="InterPro" id="IPR036055">
    <property type="entry name" value="LDL_receptor-like_sf"/>
</dbReference>
<comment type="caution">
    <text evidence="2">Lacks conserved residue(s) required for the propagation of feature annotation.</text>
</comment>
<dbReference type="InterPro" id="IPR006149">
    <property type="entry name" value="EB_dom"/>
</dbReference>
<evidence type="ECO:0000256" key="4">
    <source>
        <dbReference type="SAM" id="SignalP"/>
    </source>
</evidence>
<evidence type="ECO:0000256" key="2">
    <source>
        <dbReference type="PROSITE-ProRule" id="PRU00124"/>
    </source>
</evidence>
<feature type="region of interest" description="Disordered" evidence="3">
    <location>
        <begin position="191"/>
        <end position="225"/>
    </location>
</feature>
<dbReference type="PANTHER" id="PTHR39069:SF1">
    <property type="entry name" value="ECDYSONE-INDUCIBLE GENE E1, ISOFORM A"/>
    <property type="match status" value="1"/>
</dbReference>
<dbReference type="PROSITE" id="PS01209">
    <property type="entry name" value="LDLRA_1"/>
    <property type="match status" value="2"/>
</dbReference>
<protein>
    <recommendedName>
        <fullName evidence="5">EB domain-containing protein</fullName>
    </recommendedName>
</protein>
<accession>A0ABD2XNA9</accession>
<dbReference type="SUPFAM" id="SSF57424">
    <property type="entry name" value="LDL receptor-like module"/>
    <property type="match status" value="4"/>
</dbReference>